<protein>
    <submittedName>
        <fullName evidence="2">Uncharacterized protein</fullName>
    </submittedName>
</protein>
<feature type="region of interest" description="Disordered" evidence="1">
    <location>
        <begin position="94"/>
        <end position="116"/>
    </location>
</feature>
<evidence type="ECO:0000313" key="3">
    <source>
        <dbReference type="Proteomes" id="UP001457282"/>
    </source>
</evidence>
<reference evidence="2 3" key="1">
    <citation type="journal article" date="2023" name="G3 (Bethesda)">
        <title>A chromosome-length genome assembly and annotation of blackberry (Rubus argutus, cv. 'Hillquist').</title>
        <authorList>
            <person name="Bruna T."/>
            <person name="Aryal R."/>
            <person name="Dudchenko O."/>
            <person name="Sargent D.J."/>
            <person name="Mead D."/>
            <person name="Buti M."/>
            <person name="Cavallini A."/>
            <person name="Hytonen T."/>
            <person name="Andres J."/>
            <person name="Pham M."/>
            <person name="Weisz D."/>
            <person name="Mascagni F."/>
            <person name="Usai G."/>
            <person name="Natali L."/>
            <person name="Bassil N."/>
            <person name="Fernandez G.E."/>
            <person name="Lomsadze A."/>
            <person name="Armour M."/>
            <person name="Olukolu B."/>
            <person name="Poorten T."/>
            <person name="Britton C."/>
            <person name="Davik J."/>
            <person name="Ashrafi H."/>
            <person name="Aiden E.L."/>
            <person name="Borodovsky M."/>
            <person name="Worthington M."/>
        </authorList>
    </citation>
    <scope>NUCLEOTIDE SEQUENCE [LARGE SCALE GENOMIC DNA]</scope>
    <source>
        <strain evidence="2">PI 553951</strain>
    </source>
</reference>
<dbReference type="EMBL" id="JBEDUW010000169">
    <property type="protein sequence ID" value="KAK9905218.1"/>
    <property type="molecule type" value="Genomic_DNA"/>
</dbReference>
<proteinExistence type="predicted"/>
<gene>
    <name evidence="2" type="ORF">M0R45_000412</name>
</gene>
<feature type="compositionally biased region" description="Basic and acidic residues" evidence="1">
    <location>
        <begin position="15"/>
        <end position="25"/>
    </location>
</feature>
<sequence>MVAAEARRHGGRSRNGHERQVEHGARAAVSSWAEIDDVGEAATSTVKRGGGSDDGLGRNQRRRSFWLQRAIEVLHGQLWVTGSNWAHSGLGREHDEAGLESSIDGRGKEMARPRRRRNGDIDGRLIVNCVNWNCRSN</sequence>
<dbReference type="AlphaFoldDB" id="A0AAW1VMW6"/>
<accession>A0AAW1VMW6</accession>
<keyword evidence="3" id="KW-1185">Reference proteome</keyword>
<evidence type="ECO:0000313" key="2">
    <source>
        <dbReference type="EMBL" id="KAK9905218.1"/>
    </source>
</evidence>
<organism evidence="2 3">
    <name type="scientific">Rubus argutus</name>
    <name type="common">Southern blackberry</name>
    <dbReference type="NCBI Taxonomy" id="59490"/>
    <lineage>
        <taxon>Eukaryota</taxon>
        <taxon>Viridiplantae</taxon>
        <taxon>Streptophyta</taxon>
        <taxon>Embryophyta</taxon>
        <taxon>Tracheophyta</taxon>
        <taxon>Spermatophyta</taxon>
        <taxon>Magnoliopsida</taxon>
        <taxon>eudicotyledons</taxon>
        <taxon>Gunneridae</taxon>
        <taxon>Pentapetalae</taxon>
        <taxon>rosids</taxon>
        <taxon>fabids</taxon>
        <taxon>Rosales</taxon>
        <taxon>Rosaceae</taxon>
        <taxon>Rosoideae</taxon>
        <taxon>Rosoideae incertae sedis</taxon>
        <taxon>Rubus</taxon>
    </lineage>
</organism>
<comment type="caution">
    <text evidence="2">The sequence shown here is derived from an EMBL/GenBank/DDBJ whole genome shotgun (WGS) entry which is preliminary data.</text>
</comment>
<name>A0AAW1VMW6_RUBAR</name>
<evidence type="ECO:0000256" key="1">
    <source>
        <dbReference type="SAM" id="MobiDB-lite"/>
    </source>
</evidence>
<feature type="region of interest" description="Disordered" evidence="1">
    <location>
        <begin position="1"/>
        <end position="32"/>
    </location>
</feature>
<dbReference type="Proteomes" id="UP001457282">
    <property type="component" value="Unassembled WGS sequence"/>
</dbReference>